<proteinExistence type="predicted"/>
<dbReference type="AlphaFoldDB" id="A0A0E9WRJ6"/>
<evidence type="ECO:0000313" key="1">
    <source>
        <dbReference type="EMBL" id="JAH92886.1"/>
    </source>
</evidence>
<organism evidence="1">
    <name type="scientific">Anguilla anguilla</name>
    <name type="common">European freshwater eel</name>
    <name type="synonym">Muraena anguilla</name>
    <dbReference type="NCBI Taxonomy" id="7936"/>
    <lineage>
        <taxon>Eukaryota</taxon>
        <taxon>Metazoa</taxon>
        <taxon>Chordata</taxon>
        <taxon>Craniata</taxon>
        <taxon>Vertebrata</taxon>
        <taxon>Euteleostomi</taxon>
        <taxon>Actinopterygii</taxon>
        <taxon>Neopterygii</taxon>
        <taxon>Teleostei</taxon>
        <taxon>Anguilliformes</taxon>
        <taxon>Anguillidae</taxon>
        <taxon>Anguilla</taxon>
    </lineage>
</organism>
<reference evidence="1" key="2">
    <citation type="journal article" date="2015" name="Fish Shellfish Immunol.">
        <title>Early steps in the European eel (Anguilla anguilla)-Vibrio vulnificus interaction in the gills: Role of the RtxA13 toxin.</title>
        <authorList>
            <person name="Callol A."/>
            <person name="Pajuelo D."/>
            <person name="Ebbesson L."/>
            <person name="Teles M."/>
            <person name="MacKenzie S."/>
            <person name="Amaro C."/>
        </authorList>
    </citation>
    <scope>NUCLEOTIDE SEQUENCE</scope>
</reference>
<dbReference type="EMBL" id="GBXM01015691">
    <property type="protein sequence ID" value="JAH92886.1"/>
    <property type="molecule type" value="Transcribed_RNA"/>
</dbReference>
<protein>
    <submittedName>
        <fullName evidence="1">Uncharacterized protein</fullName>
    </submittedName>
</protein>
<reference evidence="1" key="1">
    <citation type="submission" date="2014-11" db="EMBL/GenBank/DDBJ databases">
        <authorList>
            <person name="Amaro Gonzalez C."/>
        </authorList>
    </citation>
    <scope>NUCLEOTIDE SEQUENCE</scope>
</reference>
<name>A0A0E9WRJ6_ANGAN</name>
<accession>A0A0E9WRJ6</accession>
<sequence length="53" mass="5710">MDDYLVTSLNAGEVCLCCRLLLAMLTVISTAVQDLGVQKVRLCDIMTGLGIVH</sequence>